<dbReference type="Pfam" id="PF04203">
    <property type="entry name" value="Sortase"/>
    <property type="match status" value="1"/>
</dbReference>
<gene>
    <name evidence="4" type="ORF">FHU37_001733</name>
</gene>
<organism evidence="4 5">
    <name type="scientific">Allostreptomyces psammosilenae</name>
    <dbReference type="NCBI Taxonomy" id="1892865"/>
    <lineage>
        <taxon>Bacteria</taxon>
        <taxon>Bacillati</taxon>
        <taxon>Actinomycetota</taxon>
        <taxon>Actinomycetes</taxon>
        <taxon>Kitasatosporales</taxon>
        <taxon>Streptomycetaceae</taxon>
        <taxon>Allostreptomyces</taxon>
    </lineage>
</organism>
<dbReference type="Proteomes" id="UP000567795">
    <property type="component" value="Unassembled WGS sequence"/>
</dbReference>
<feature type="region of interest" description="Disordered" evidence="2">
    <location>
        <begin position="28"/>
        <end position="58"/>
    </location>
</feature>
<dbReference type="InterPro" id="IPR005754">
    <property type="entry name" value="Sortase"/>
</dbReference>
<dbReference type="InterPro" id="IPR023365">
    <property type="entry name" value="Sortase_dom-sf"/>
</dbReference>
<protein>
    <recommendedName>
        <fullName evidence="6">Sortase family protein</fullName>
    </recommendedName>
</protein>
<evidence type="ECO:0000256" key="1">
    <source>
        <dbReference type="ARBA" id="ARBA00022801"/>
    </source>
</evidence>
<dbReference type="InterPro" id="IPR042001">
    <property type="entry name" value="Sortase_F"/>
</dbReference>
<reference evidence="4 5" key="1">
    <citation type="submission" date="2020-07" db="EMBL/GenBank/DDBJ databases">
        <title>Sequencing the genomes of 1000 actinobacteria strains.</title>
        <authorList>
            <person name="Klenk H.-P."/>
        </authorList>
    </citation>
    <scope>NUCLEOTIDE SEQUENCE [LARGE SCALE GENOMIC DNA]</scope>
    <source>
        <strain evidence="4 5">DSM 42178</strain>
    </source>
</reference>
<feature type="chain" id="PRO_5038754876" description="Sortase family protein" evidence="3">
    <location>
        <begin position="29"/>
        <end position="225"/>
    </location>
</feature>
<dbReference type="Gene3D" id="2.40.260.10">
    <property type="entry name" value="Sortase"/>
    <property type="match status" value="1"/>
</dbReference>
<evidence type="ECO:0000256" key="3">
    <source>
        <dbReference type="SAM" id="SignalP"/>
    </source>
</evidence>
<dbReference type="EMBL" id="JACBZD010000001">
    <property type="protein sequence ID" value="NYI04790.1"/>
    <property type="molecule type" value="Genomic_DNA"/>
</dbReference>
<evidence type="ECO:0000256" key="2">
    <source>
        <dbReference type="SAM" id="MobiDB-lite"/>
    </source>
</evidence>
<sequence length="225" mass="22491">MIRRTTAAGRTAALAGLGLALVAPQAFGGAPTAPPEPGTPTGAPAPLTGAAGTAPAAPVPQGGWASLWAPPPPAAPAPAVPVRVAVPGVVAPAAVRPVAVGPGGAMEVPARESTVGWWALGAAPGADRGTVVLVGHVDTPTSPRGVFAELYRVTEGTPVTVTALDGRVFDYRVRERELHPSDALPAEVFATDGPAALVLITCAGTYDHQRGRYPQTLVVRAVPAA</sequence>
<dbReference type="CDD" id="cd05829">
    <property type="entry name" value="Sortase_F"/>
    <property type="match status" value="1"/>
</dbReference>
<keyword evidence="1" id="KW-0378">Hydrolase</keyword>
<keyword evidence="5" id="KW-1185">Reference proteome</keyword>
<dbReference type="RefSeq" id="WP_179813637.1">
    <property type="nucleotide sequence ID" value="NZ_JACBZD010000001.1"/>
</dbReference>
<feature type="signal peptide" evidence="3">
    <location>
        <begin position="1"/>
        <end position="28"/>
    </location>
</feature>
<keyword evidence="3" id="KW-0732">Signal</keyword>
<dbReference type="GO" id="GO:0016787">
    <property type="term" value="F:hydrolase activity"/>
    <property type="evidence" value="ECO:0007669"/>
    <property type="project" value="UniProtKB-KW"/>
</dbReference>
<comment type="caution">
    <text evidence="4">The sequence shown here is derived from an EMBL/GenBank/DDBJ whole genome shotgun (WGS) entry which is preliminary data.</text>
</comment>
<dbReference type="SUPFAM" id="SSF63817">
    <property type="entry name" value="Sortase"/>
    <property type="match status" value="1"/>
</dbReference>
<proteinExistence type="predicted"/>
<evidence type="ECO:0000313" key="5">
    <source>
        <dbReference type="Proteomes" id="UP000567795"/>
    </source>
</evidence>
<feature type="compositionally biased region" description="Low complexity" evidence="2">
    <location>
        <begin position="39"/>
        <end position="58"/>
    </location>
</feature>
<dbReference type="AlphaFoldDB" id="A0A852ZU28"/>
<evidence type="ECO:0000313" key="4">
    <source>
        <dbReference type="EMBL" id="NYI04790.1"/>
    </source>
</evidence>
<evidence type="ECO:0008006" key="6">
    <source>
        <dbReference type="Google" id="ProtNLM"/>
    </source>
</evidence>
<name>A0A852ZU28_9ACTN</name>
<accession>A0A852ZU28</accession>